<proteinExistence type="predicted"/>
<dbReference type="Proteomes" id="UP000290013">
    <property type="component" value="Chromosome"/>
</dbReference>
<gene>
    <name evidence="1" type="ORF">NCTC12078_02942</name>
</gene>
<dbReference type="KEGG" id="ctai:NCTC12078_02942"/>
<evidence type="ECO:0000313" key="1">
    <source>
        <dbReference type="EMBL" id="VFB04894.1"/>
    </source>
</evidence>
<protein>
    <submittedName>
        <fullName evidence="1">Uncharacterized protein</fullName>
    </submittedName>
</protein>
<accession>A0A4V6IDV0</accession>
<reference evidence="1 2" key="1">
    <citation type="submission" date="2019-02" db="EMBL/GenBank/DDBJ databases">
        <authorList>
            <consortium name="Pathogen Informatics"/>
        </authorList>
    </citation>
    <scope>NUCLEOTIDE SEQUENCE [LARGE SCALE GENOMIC DNA]</scope>
    <source>
        <strain evidence="1 2">3012STDY6944375</strain>
    </source>
</reference>
<dbReference type="EMBL" id="LR215974">
    <property type="protein sequence ID" value="VFB04894.1"/>
    <property type="molecule type" value="Genomic_DNA"/>
</dbReference>
<dbReference type="AlphaFoldDB" id="A0A4V6IDV0"/>
<evidence type="ECO:0000313" key="2">
    <source>
        <dbReference type="Proteomes" id="UP000290013"/>
    </source>
</evidence>
<sequence length="59" mass="7275">MFWFRRKVFYTFLLLGAKAVNCFAKLEHQFHHINLLKFLCYKKLNIYIKKSLFQIVFNT</sequence>
<name>A0A4V6IDV0_9FLAO</name>
<organism evidence="1 2">
    <name type="scientific">Chryseobacterium taihuense</name>
    <dbReference type="NCBI Taxonomy" id="1141221"/>
    <lineage>
        <taxon>Bacteria</taxon>
        <taxon>Pseudomonadati</taxon>
        <taxon>Bacteroidota</taxon>
        <taxon>Flavobacteriia</taxon>
        <taxon>Flavobacteriales</taxon>
        <taxon>Weeksellaceae</taxon>
        <taxon>Chryseobacterium group</taxon>
        <taxon>Chryseobacterium</taxon>
    </lineage>
</organism>